<keyword evidence="2" id="KW-1185">Reference proteome</keyword>
<comment type="caution">
    <text evidence="1">The sequence shown here is derived from an EMBL/GenBank/DDBJ whole genome shotgun (WGS) entry which is preliminary data.</text>
</comment>
<name>A0ABW5BQQ9_9PROT</name>
<evidence type="ECO:0000313" key="1">
    <source>
        <dbReference type="EMBL" id="MFD2207239.1"/>
    </source>
</evidence>
<gene>
    <name evidence="1" type="ORF">ACFSKO_16545</name>
</gene>
<dbReference type="InterPro" id="IPR019027">
    <property type="entry name" value="Pilus_biogenesis_CpaD-related"/>
</dbReference>
<dbReference type="Proteomes" id="UP001597294">
    <property type="component" value="Unassembled WGS sequence"/>
</dbReference>
<organism evidence="1 2">
    <name type="scientific">Kiloniella antarctica</name>
    <dbReference type="NCBI Taxonomy" id="1550907"/>
    <lineage>
        <taxon>Bacteria</taxon>
        <taxon>Pseudomonadati</taxon>
        <taxon>Pseudomonadota</taxon>
        <taxon>Alphaproteobacteria</taxon>
        <taxon>Rhodospirillales</taxon>
        <taxon>Kiloniellaceae</taxon>
        <taxon>Kiloniella</taxon>
    </lineage>
</organism>
<sequence>MSILNICSKNVYYVPIVVISLLTACTEQQEFKVTNPFDQTIQAGRNLLNTGSWRPLPTSSRARTYSYIASEGFMIPSGYVETSRLNKELQDFIQAYNIDSSDTILLDGLRNKTGATTDDSENAISRIKLSLQEIGFKSKKSSTPIAILDSNQHNAAVMIHRKMIVSPDCEIPPHPTGTRPSRQMFGCVQEVNLANMVVSPDALDGTRAMSSADSTAVTLGIDRYRTGKVTPLDTTGVTSSSSE</sequence>
<dbReference type="RefSeq" id="WP_380253673.1">
    <property type="nucleotide sequence ID" value="NZ_JBHUII010000011.1"/>
</dbReference>
<keyword evidence="1" id="KW-0449">Lipoprotein</keyword>
<evidence type="ECO:0000313" key="2">
    <source>
        <dbReference type="Proteomes" id="UP001597294"/>
    </source>
</evidence>
<dbReference type="EMBL" id="JBHUII010000011">
    <property type="protein sequence ID" value="MFD2207239.1"/>
    <property type="molecule type" value="Genomic_DNA"/>
</dbReference>
<proteinExistence type="predicted"/>
<reference evidence="2" key="1">
    <citation type="journal article" date="2019" name="Int. J. Syst. Evol. Microbiol.">
        <title>The Global Catalogue of Microorganisms (GCM) 10K type strain sequencing project: providing services to taxonomists for standard genome sequencing and annotation.</title>
        <authorList>
            <consortium name="The Broad Institute Genomics Platform"/>
            <consortium name="The Broad Institute Genome Sequencing Center for Infectious Disease"/>
            <person name="Wu L."/>
            <person name="Ma J."/>
        </authorList>
    </citation>
    <scope>NUCLEOTIDE SEQUENCE [LARGE SCALE GENOMIC DNA]</scope>
    <source>
        <strain evidence="2">CGMCC 4.7192</strain>
    </source>
</reference>
<dbReference type="Pfam" id="PF09476">
    <property type="entry name" value="Pilus_CpaD"/>
    <property type="match status" value="1"/>
</dbReference>
<protein>
    <submittedName>
        <fullName evidence="1">CpaD family pilus assembly lipoprotein</fullName>
    </submittedName>
</protein>
<accession>A0ABW5BQQ9</accession>